<feature type="region of interest" description="Disordered" evidence="1">
    <location>
        <begin position="23"/>
        <end position="45"/>
    </location>
</feature>
<evidence type="ECO:0000256" key="2">
    <source>
        <dbReference type="SAM" id="SignalP"/>
    </source>
</evidence>
<dbReference type="EMBL" id="BNCJ01000017">
    <property type="protein sequence ID" value="GHF65858.1"/>
    <property type="molecule type" value="Genomic_DNA"/>
</dbReference>
<dbReference type="PROSITE" id="PS51257">
    <property type="entry name" value="PROKAR_LIPOPROTEIN"/>
    <property type="match status" value="1"/>
</dbReference>
<dbReference type="InterPro" id="IPR021323">
    <property type="entry name" value="DUF2927"/>
</dbReference>
<name>A0A8J3H228_9RHOB</name>
<evidence type="ECO:0008006" key="5">
    <source>
        <dbReference type="Google" id="ProtNLM"/>
    </source>
</evidence>
<evidence type="ECO:0000313" key="4">
    <source>
        <dbReference type="Proteomes" id="UP000626220"/>
    </source>
</evidence>
<dbReference type="Pfam" id="PF11150">
    <property type="entry name" value="DUF2927"/>
    <property type="match status" value="1"/>
</dbReference>
<dbReference type="Proteomes" id="UP000626220">
    <property type="component" value="Unassembled WGS sequence"/>
</dbReference>
<evidence type="ECO:0000313" key="3">
    <source>
        <dbReference type="EMBL" id="GHF65858.1"/>
    </source>
</evidence>
<protein>
    <recommendedName>
        <fullName evidence="5">DUF2927 domain-containing protein</fullName>
    </recommendedName>
</protein>
<keyword evidence="4" id="KW-1185">Reference proteome</keyword>
<gene>
    <name evidence="3" type="ORF">GCM10017056_41290</name>
</gene>
<proteinExistence type="predicted"/>
<organism evidence="3 4">
    <name type="scientific">Seohaeicola zhoushanensis</name>
    <dbReference type="NCBI Taxonomy" id="1569283"/>
    <lineage>
        <taxon>Bacteria</taxon>
        <taxon>Pseudomonadati</taxon>
        <taxon>Pseudomonadota</taxon>
        <taxon>Alphaproteobacteria</taxon>
        <taxon>Rhodobacterales</taxon>
        <taxon>Roseobacteraceae</taxon>
        <taxon>Seohaeicola</taxon>
    </lineage>
</organism>
<sequence length="305" mass="33260">MKRFALALLLAGMALASCTDPLPRAGSAPPTRPVQPHVTEPEPSAASAELAAYYRRLESDQVARGLMRTDGGGPDTPFTADDLVRDFETLVFSDEYQRGAGSGGRLNRWAAPVRLGLEFGPSVSEARRKQDRSAISAYASRLARVTRHPVSTVERGANFHVLIVGEDDKAFVAQRARELLPQLTRADTALLMDLPRQYYCLVLSVPNPGTFTHSAAIALIRDEHAGLMRESCIHEEIAQGLGVPNDSPRARPSIFNDDDEFALLTAHDEMILKMLYDPRLKPGMTAEQARPIAQTIAQELMGGSS</sequence>
<dbReference type="RefSeq" id="WP_189682020.1">
    <property type="nucleotide sequence ID" value="NZ_BNCJ01000017.1"/>
</dbReference>
<dbReference type="AlphaFoldDB" id="A0A8J3H228"/>
<feature type="chain" id="PRO_5035257887" description="DUF2927 domain-containing protein" evidence="2">
    <location>
        <begin position="17"/>
        <end position="305"/>
    </location>
</feature>
<comment type="caution">
    <text evidence="3">The sequence shown here is derived from an EMBL/GenBank/DDBJ whole genome shotgun (WGS) entry which is preliminary data.</text>
</comment>
<keyword evidence="2" id="KW-0732">Signal</keyword>
<accession>A0A8J3H228</accession>
<reference evidence="3" key="2">
    <citation type="submission" date="2020-09" db="EMBL/GenBank/DDBJ databases">
        <authorList>
            <person name="Sun Q."/>
            <person name="Kim S."/>
        </authorList>
    </citation>
    <scope>NUCLEOTIDE SEQUENCE</scope>
    <source>
        <strain evidence="3">KCTC 42650</strain>
    </source>
</reference>
<evidence type="ECO:0000256" key="1">
    <source>
        <dbReference type="SAM" id="MobiDB-lite"/>
    </source>
</evidence>
<reference evidence="3" key="1">
    <citation type="journal article" date="2014" name="Int. J. Syst. Evol. Microbiol.">
        <title>Complete genome sequence of Corynebacterium casei LMG S-19264T (=DSM 44701T), isolated from a smear-ripened cheese.</title>
        <authorList>
            <consortium name="US DOE Joint Genome Institute (JGI-PGF)"/>
            <person name="Walter F."/>
            <person name="Albersmeier A."/>
            <person name="Kalinowski J."/>
            <person name="Ruckert C."/>
        </authorList>
    </citation>
    <scope>NUCLEOTIDE SEQUENCE</scope>
    <source>
        <strain evidence="3">KCTC 42650</strain>
    </source>
</reference>
<feature type="signal peptide" evidence="2">
    <location>
        <begin position="1"/>
        <end position="16"/>
    </location>
</feature>